<sequence>MAAHEPGHGPVPDSALHEAGCGEHPAPRDTAEPATGRGTAHRPMRRDAARNHQLVIAAAREVLTEYGTDASMELIASRAGVGVGTLYRRFPNKEALVDEIAGQMLGELVGEARGALTLPDGTGLEVFVRVFGRWLSEHRGYADKLVGHTKAACVEQLRDLIDRLLDQARAAGRVAPHIELGDVMALVWGLRGVVETSGAVTPDAWRRHTDIHLAGLRASSPDAAHPAVTRDQLTRINTGG</sequence>
<dbReference type="PANTHER" id="PTHR30055">
    <property type="entry name" value="HTH-TYPE TRANSCRIPTIONAL REGULATOR RUTR"/>
    <property type="match status" value="1"/>
</dbReference>
<evidence type="ECO:0000256" key="1">
    <source>
        <dbReference type="ARBA" id="ARBA00023015"/>
    </source>
</evidence>
<dbReference type="GO" id="GO:0000976">
    <property type="term" value="F:transcription cis-regulatory region binding"/>
    <property type="evidence" value="ECO:0007669"/>
    <property type="project" value="TreeGrafter"/>
</dbReference>
<reference evidence="7 8" key="1">
    <citation type="journal article" date="2010" name="J. Bacteriol.">
        <title>Biochemical characterization of a novel indole prenyltransferase from Streptomyces sp. SN-593.</title>
        <authorList>
            <person name="Takahashi S."/>
            <person name="Takagi H."/>
            <person name="Toyoda A."/>
            <person name="Uramoto M."/>
            <person name="Nogawa T."/>
            <person name="Ueki M."/>
            <person name="Sakaki Y."/>
            <person name="Osada H."/>
        </authorList>
    </citation>
    <scope>NUCLEOTIDE SEQUENCE [LARGE SCALE GENOMIC DNA]</scope>
    <source>
        <strain evidence="7 8">SN-593</strain>
    </source>
</reference>
<dbReference type="InterPro" id="IPR050109">
    <property type="entry name" value="HTH-type_TetR-like_transc_reg"/>
</dbReference>
<organism evidence="7 8">
    <name type="scientific">Actinacidiphila reveromycinica</name>
    <dbReference type="NCBI Taxonomy" id="659352"/>
    <lineage>
        <taxon>Bacteria</taxon>
        <taxon>Bacillati</taxon>
        <taxon>Actinomycetota</taxon>
        <taxon>Actinomycetes</taxon>
        <taxon>Kitasatosporales</taxon>
        <taxon>Streptomycetaceae</taxon>
        <taxon>Actinacidiphila</taxon>
    </lineage>
</organism>
<evidence type="ECO:0000313" key="7">
    <source>
        <dbReference type="EMBL" id="BBA95828.1"/>
    </source>
</evidence>
<evidence type="ECO:0000256" key="5">
    <source>
        <dbReference type="SAM" id="MobiDB-lite"/>
    </source>
</evidence>
<keyword evidence="2 4" id="KW-0238">DNA-binding</keyword>
<dbReference type="InterPro" id="IPR049445">
    <property type="entry name" value="TetR_SbtR-like_C"/>
</dbReference>
<dbReference type="EMBL" id="AP018365">
    <property type="protein sequence ID" value="BBA95828.1"/>
    <property type="molecule type" value="Genomic_DNA"/>
</dbReference>
<dbReference type="GO" id="GO:0003700">
    <property type="term" value="F:DNA-binding transcription factor activity"/>
    <property type="evidence" value="ECO:0007669"/>
    <property type="project" value="TreeGrafter"/>
</dbReference>
<dbReference type="Gene3D" id="1.10.357.10">
    <property type="entry name" value="Tetracycline Repressor, domain 2"/>
    <property type="match status" value="1"/>
</dbReference>
<dbReference type="SUPFAM" id="SSF46689">
    <property type="entry name" value="Homeodomain-like"/>
    <property type="match status" value="1"/>
</dbReference>
<proteinExistence type="predicted"/>
<dbReference type="InterPro" id="IPR001647">
    <property type="entry name" value="HTH_TetR"/>
</dbReference>
<dbReference type="InterPro" id="IPR036271">
    <property type="entry name" value="Tet_transcr_reg_TetR-rel_C_sf"/>
</dbReference>
<protein>
    <submittedName>
        <fullName evidence="7">Putative TetR family transcriptional regulator</fullName>
    </submittedName>
</protein>
<feature type="region of interest" description="Disordered" evidence="5">
    <location>
        <begin position="1"/>
        <end position="47"/>
    </location>
</feature>
<dbReference type="Pfam" id="PF00440">
    <property type="entry name" value="TetR_N"/>
    <property type="match status" value="1"/>
</dbReference>
<reference evidence="7 8" key="4">
    <citation type="journal article" date="2020" name="Sci. Rep.">
        <title>beta-carboline chemical signals induce reveromycin production through a LuxR family regulator in Streptomyces sp. SN-593.</title>
        <authorList>
            <person name="Panthee S."/>
            <person name="Kito N."/>
            <person name="Hayashi T."/>
            <person name="Shimizu T."/>
            <person name="Ishikawa J."/>
            <person name="Hamamoto H."/>
            <person name="Osada H."/>
            <person name="Takahashi S."/>
        </authorList>
    </citation>
    <scope>NUCLEOTIDE SEQUENCE [LARGE SCALE GENOMIC DNA]</scope>
    <source>
        <strain evidence="7 8">SN-593</strain>
    </source>
</reference>
<name>A0A7U3UNH5_9ACTN</name>
<dbReference type="Proteomes" id="UP000595703">
    <property type="component" value="Chromosome"/>
</dbReference>
<keyword evidence="3" id="KW-0804">Transcription</keyword>
<evidence type="ECO:0000256" key="2">
    <source>
        <dbReference type="ARBA" id="ARBA00023125"/>
    </source>
</evidence>
<dbReference type="PROSITE" id="PS50977">
    <property type="entry name" value="HTH_TETR_2"/>
    <property type="match status" value="1"/>
</dbReference>
<dbReference type="RefSeq" id="WP_202232327.1">
    <property type="nucleotide sequence ID" value="NZ_AP018365.1"/>
</dbReference>
<reference evidence="7 8" key="3">
    <citation type="journal article" date="2011" name="Nat. Chem. Biol.">
        <title>Reveromycin A biosynthesis uses RevG and RevJ for stereospecific spiroacetal formation.</title>
        <authorList>
            <person name="Takahashi S."/>
            <person name="Toyoda A."/>
            <person name="Sekiyama Y."/>
            <person name="Takagi H."/>
            <person name="Nogawa T."/>
            <person name="Uramoto M."/>
            <person name="Suzuki R."/>
            <person name="Koshino H."/>
            <person name="Kumano T."/>
            <person name="Panthee S."/>
            <person name="Dairi T."/>
            <person name="Ishikawa J."/>
            <person name="Ikeda H."/>
            <person name="Sakaki Y."/>
            <person name="Osada H."/>
        </authorList>
    </citation>
    <scope>NUCLEOTIDE SEQUENCE [LARGE SCALE GENOMIC DNA]</scope>
    <source>
        <strain evidence="7 8">SN-593</strain>
    </source>
</reference>
<dbReference type="AlphaFoldDB" id="A0A7U3UNH5"/>
<dbReference type="PANTHER" id="PTHR30055:SF234">
    <property type="entry name" value="HTH-TYPE TRANSCRIPTIONAL REGULATOR BETI"/>
    <property type="match status" value="1"/>
</dbReference>
<dbReference type="PRINTS" id="PR00455">
    <property type="entry name" value="HTHTETR"/>
</dbReference>
<evidence type="ECO:0000256" key="3">
    <source>
        <dbReference type="ARBA" id="ARBA00023163"/>
    </source>
</evidence>
<dbReference type="KEGG" id="arev:RVR_844"/>
<reference evidence="7 8" key="2">
    <citation type="journal article" date="2011" name="J. Antibiot.">
        <title>Furaquinocins I and J: novel polyketide isoprenoid hybrid compounds from Streptomyces reveromyceticus SN-593.</title>
        <authorList>
            <person name="Panthee S."/>
            <person name="Takahashi S."/>
            <person name="Takagi H."/>
            <person name="Nogawa T."/>
            <person name="Oowada E."/>
            <person name="Uramoto M."/>
            <person name="Osada H."/>
        </authorList>
    </citation>
    <scope>NUCLEOTIDE SEQUENCE [LARGE SCALE GENOMIC DNA]</scope>
    <source>
        <strain evidence="7 8">SN-593</strain>
    </source>
</reference>
<feature type="DNA-binding region" description="H-T-H motif" evidence="4">
    <location>
        <begin position="71"/>
        <end position="90"/>
    </location>
</feature>
<gene>
    <name evidence="7" type="ORF">RVR_844</name>
</gene>
<dbReference type="Pfam" id="PF21597">
    <property type="entry name" value="TetR_C_43"/>
    <property type="match status" value="1"/>
</dbReference>
<evidence type="ECO:0000259" key="6">
    <source>
        <dbReference type="PROSITE" id="PS50977"/>
    </source>
</evidence>
<keyword evidence="8" id="KW-1185">Reference proteome</keyword>
<feature type="domain" description="HTH tetR-type" evidence="6">
    <location>
        <begin position="49"/>
        <end position="108"/>
    </location>
</feature>
<evidence type="ECO:0000256" key="4">
    <source>
        <dbReference type="PROSITE-ProRule" id="PRU00335"/>
    </source>
</evidence>
<accession>A0A7U3UNH5</accession>
<keyword evidence="1" id="KW-0805">Transcription regulation</keyword>
<dbReference type="SUPFAM" id="SSF48498">
    <property type="entry name" value="Tetracyclin repressor-like, C-terminal domain"/>
    <property type="match status" value="1"/>
</dbReference>
<dbReference type="InterPro" id="IPR009057">
    <property type="entry name" value="Homeodomain-like_sf"/>
</dbReference>
<evidence type="ECO:0000313" key="8">
    <source>
        <dbReference type="Proteomes" id="UP000595703"/>
    </source>
</evidence>